<keyword evidence="9" id="KW-1185">Reference proteome</keyword>
<gene>
    <name evidence="8" type="ORF">GA0070609_0030</name>
</gene>
<dbReference type="GO" id="GO:0050660">
    <property type="term" value="F:flavin adenine dinucleotide binding"/>
    <property type="evidence" value="ECO:0007669"/>
    <property type="project" value="InterPro"/>
</dbReference>
<organism evidence="8 9">
    <name type="scientific">Micromonospora echinaurantiaca</name>
    <dbReference type="NCBI Taxonomy" id="47857"/>
    <lineage>
        <taxon>Bacteria</taxon>
        <taxon>Bacillati</taxon>
        <taxon>Actinomycetota</taxon>
        <taxon>Actinomycetes</taxon>
        <taxon>Micromonosporales</taxon>
        <taxon>Micromonosporaceae</taxon>
        <taxon>Micromonospora</taxon>
    </lineage>
</organism>
<dbReference type="InterPro" id="IPR036188">
    <property type="entry name" value="FAD/NAD-bd_sf"/>
</dbReference>
<dbReference type="SUPFAM" id="SSF54373">
    <property type="entry name" value="FAD-linked reductases, C-terminal domain"/>
    <property type="match status" value="1"/>
</dbReference>
<evidence type="ECO:0000256" key="4">
    <source>
        <dbReference type="ARBA" id="ARBA00049872"/>
    </source>
</evidence>
<feature type="compositionally biased region" description="Basic and acidic residues" evidence="6">
    <location>
        <begin position="384"/>
        <end position="396"/>
    </location>
</feature>
<dbReference type="SUPFAM" id="SSF51905">
    <property type="entry name" value="FAD/NAD(P)-binding domain"/>
    <property type="match status" value="1"/>
</dbReference>
<keyword evidence="3" id="KW-0560">Oxidoreductase</keyword>
<dbReference type="GO" id="GO:0009229">
    <property type="term" value="P:thiamine diphosphate biosynthetic process"/>
    <property type="evidence" value="ECO:0007669"/>
    <property type="project" value="UniProtKB-UniPathway"/>
</dbReference>
<dbReference type="InterPro" id="IPR006076">
    <property type="entry name" value="FAD-dep_OxRdtase"/>
</dbReference>
<dbReference type="InterPro" id="IPR012727">
    <property type="entry name" value="Gly_oxidase_ThiO"/>
</dbReference>
<evidence type="ECO:0000256" key="6">
    <source>
        <dbReference type="SAM" id="MobiDB-lite"/>
    </source>
</evidence>
<dbReference type="UniPathway" id="UPA00060"/>
<sequence>MLTSGRPDVAVVGAGPIGLAVAWRCAARGLRVVVHDPDPGSGASAVAAGMLSPVAEAYFGERELTGLLCASAARWPAFAAGLTEATGLPLGYRTEGTLMVGLTADDLAEAGRLWAYQQGLGLPVTPLRPTQLRDREPALAPRVRGGALAPTDHQVDPRLLVPALRAAATAAGAVLVPQAVRELSELDARVTVVAAGCGAAALTGLPVRPVKGQVLRLRAPGGAAPGFRHVIRGYADGEHVYLVPRAGGEVVVGATVEERTDRTVTAGAVLRLLRAAVDLLPELAEYDLVETVAGLRPGTPDNAPILGPLPGRPDVLAATGHHRHGIVLTPVTADLIADLAAGGDPDPLLAPFAPDRFGPAHPPRQASVGPPEQALPGEPTGPVDGDRQTTEEDRWN</sequence>
<name>A0A1C5GMJ5_9ACTN</name>
<dbReference type="RefSeq" id="WP_172899260.1">
    <property type="nucleotide sequence ID" value="NZ_LT607750.1"/>
</dbReference>
<dbReference type="Gene3D" id="3.50.50.60">
    <property type="entry name" value="FAD/NAD(P)-binding domain"/>
    <property type="match status" value="1"/>
</dbReference>
<comment type="catalytic activity">
    <reaction evidence="4">
        <text>glycine + O2 + H2O = glyoxylate + H2O2 + NH4(+)</text>
        <dbReference type="Rhea" id="RHEA:11532"/>
        <dbReference type="ChEBI" id="CHEBI:15377"/>
        <dbReference type="ChEBI" id="CHEBI:15379"/>
        <dbReference type="ChEBI" id="CHEBI:16240"/>
        <dbReference type="ChEBI" id="CHEBI:28938"/>
        <dbReference type="ChEBI" id="CHEBI:36655"/>
        <dbReference type="ChEBI" id="CHEBI:57305"/>
        <dbReference type="EC" id="1.4.3.19"/>
    </reaction>
</comment>
<dbReference type="PANTHER" id="PTHR13847:SF289">
    <property type="entry name" value="GLYCINE OXIDASE"/>
    <property type="match status" value="1"/>
</dbReference>
<protein>
    <recommendedName>
        <fullName evidence="5">glycine oxidase</fullName>
        <ecNumber evidence="5">1.4.3.19</ecNumber>
    </recommendedName>
</protein>
<dbReference type="EC" id="1.4.3.19" evidence="5"/>
<dbReference type="PANTHER" id="PTHR13847">
    <property type="entry name" value="SARCOSINE DEHYDROGENASE-RELATED"/>
    <property type="match status" value="1"/>
</dbReference>
<dbReference type="PRINTS" id="PR00411">
    <property type="entry name" value="PNDRDTASEI"/>
</dbReference>
<dbReference type="NCBIfam" id="TIGR02352">
    <property type="entry name" value="thiamin_ThiO"/>
    <property type="match status" value="1"/>
</dbReference>
<reference evidence="8 9" key="1">
    <citation type="submission" date="2016-06" db="EMBL/GenBank/DDBJ databases">
        <authorList>
            <person name="Kjaerup R.B."/>
            <person name="Dalgaard T.S."/>
            <person name="Juul-Madsen H.R."/>
        </authorList>
    </citation>
    <scope>NUCLEOTIDE SEQUENCE [LARGE SCALE GENOMIC DNA]</scope>
    <source>
        <strain evidence="8 9">DSM 43904</strain>
    </source>
</reference>
<dbReference type="GO" id="GO:0005737">
    <property type="term" value="C:cytoplasm"/>
    <property type="evidence" value="ECO:0007669"/>
    <property type="project" value="TreeGrafter"/>
</dbReference>
<evidence type="ECO:0000313" key="8">
    <source>
        <dbReference type="EMBL" id="SCG34999.1"/>
    </source>
</evidence>
<dbReference type="EMBL" id="LT607750">
    <property type="protein sequence ID" value="SCG34999.1"/>
    <property type="molecule type" value="Genomic_DNA"/>
</dbReference>
<evidence type="ECO:0000256" key="3">
    <source>
        <dbReference type="ARBA" id="ARBA00023002"/>
    </source>
</evidence>
<dbReference type="Pfam" id="PF01266">
    <property type="entry name" value="DAO"/>
    <property type="match status" value="1"/>
</dbReference>
<evidence type="ECO:0000256" key="1">
    <source>
        <dbReference type="ARBA" id="ARBA00004948"/>
    </source>
</evidence>
<feature type="domain" description="FAD dependent oxidoreductase" evidence="7">
    <location>
        <begin position="8"/>
        <end position="339"/>
    </location>
</feature>
<comment type="pathway">
    <text evidence="1">Cofactor biosynthesis; thiamine diphosphate biosynthesis.</text>
</comment>
<proteinExistence type="predicted"/>
<evidence type="ECO:0000256" key="5">
    <source>
        <dbReference type="ARBA" id="ARBA00050018"/>
    </source>
</evidence>
<dbReference type="Proteomes" id="UP000198217">
    <property type="component" value="Chromosome I"/>
</dbReference>
<evidence type="ECO:0000313" key="9">
    <source>
        <dbReference type="Proteomes" id="UP000198217"/>
    </source>
</evidence>
<dbReference type="GO" id="GO:0009228">
    <property type="term" value="P:thiamine biosynthetic process"/>
    <property type="evidence" value="ECO:0007669"/>
    <property type="project" value="UniProtKB-KW"/>
</dbReference>
<dbReference type="Gene3D" id="3.30.9.10">
    <property type="entry name" value="D-Amino Acid Oxidase, subunit A, domain 2"/>
    <property type="match status" value="1"/>
</dbReference>
<feature type="region of interest" description="Disordered" evidence="6">
    <location>
        <begin position="347"/>
        <end position="396"/>
    </location>
</feature>
<keyword evidence="2" id="KW-0784">Thiamine biosynthesis</keyword>
<accession>A0A1C5GMJ5</accession>
<evidence type="ECO:0000259" key="7">
    <source>
        <dbReference type="Pfam" id="PF01266"/>
    </source>
</evidence>
<evidence type="ECO:0000256" key="2">
    <source>
        <dbReference type="ARBA" id="ARBA00022977"/>
    </source>
</evidence>
<dbReference type="GO" id="GO:0043799">
    <property type="term" value="F:glycine oxidase activity"/>
    <property type="evidence" value="ECO:0007669"/>
    <property type="project" value="UniProtKB-EC"/>
</dbReference>
<dbReference type="AlphaFoldDB" id="A0A1C5GMJ5"/>